<protein>
    <recommendedName>
        <fullName evidence="2">DUF7907 domain-containing protein</fullName>
    </recommendedName>
</protein>
<dbReference type="Pfam" id="PF25484">
    <property type="entry name" value="DUF7907"/>
    <property type="match status" value="1"/>
</dbReference>
<sequence length="210" mass="22660">MQLLAALFALSALVAAALSQSVNTSQEYNLKTCLKPDQPGKQRFDNLYLYTYHTGAGENDVVFDAALTNSSAKGFLTPVTNSTAPNNNFQQFDLGTQPYPWTMIMAEAVNFYAAWEPVRINVGGGSTSSAYGIETGFFMNSTGLQWTSSPGNAGAAQDEFGGWLGMCFKTLAGRTFDMLTSEVSLQLVARGASALLPQWLLQYAEVVYAV</sequence>
<reference evidence="3 4" key="1">
    <citation type="submission" date="2017-03" db="EMBL/GenBank/DDBJ databases">
        <title>Genomes of endolithic fungi from Antarctica.</title>
        <authorList>
            <person name="Coleine C."/>
            <person name="Masonjones S."/>
            <person name="Stajich J.E."/>
        </authorList>
    </citation>
    <scope>NUCLEOTIDE SEQUENCE [LARGE SCALE GENOMIC DNA]</scope>
    <source>
        <strain evidence="3 4">CCFEE 5311</strain>
    </source>
</reference>
<evidence type="ECO:0000256" key="1">
    <source>
        <dbReference type="SAM" id="SignalP"/>
    </source>
</evidence>
<comment type="caution">
    <text evidence="3">The sequence shown here is derived from an EMBL/GenBank/DDBJ whole genome shotgun (WGS) entry which is preliminary data.</text>
</comment>
<keyword evidence="1" id="KW-0732">Signal</keyword>
<organism evidence="3 4">
    <name type="scientific">Friedmanniomyces endolithicus</name>
    <dbReference type="NCBI Taxonomy" id="329885"/>
    <lineage>
        <taxon>Eukaryota</taxon>
        <taxon>Fungi</taxon>
        <taxon>Dikarya</taxon>
        <taxon>Ascomycota</taxon>
        <taxon>Pezizomycotina</taxon>
        <taxon>Dothideomycetes</taxon>
        <taxon>Dothideomycetidae</taxon>
        <taxon>Mycosphaerellales</taxon>
        <taxon>Teratosphaeriaceae</taxon>
        <taxon>Friedmanniomyces</taxon>
    </lineage>
</organism>
<evidence type="ECO:0000313" key="4">
    <source>
        <dbReference type="Proteomes" id="UP000310066"/>
    </source>
</evidence>
<dbReference type="OrthoDB" id="3518533at2759"/>
<evidence type="ECO:0000313" key="3">
    <source>
        <dbReference type="EMBL" id="TKA36970.1"/>
    </source>
</evidence>
<dbReference type="EMBL" id="NAJP01000055">
    <property type="protein sequence ID" value="TKA36970.1"/>
    <property type="molecule type" value="Genomic_DNA"/>
</dbReference>
<dbReference type="STRING" id="329885.A0A4U0UML2"/>
<feature type="chain" id="PRO_5020673208" description="DUF7907 domain-containing protein" evidence="1">
    <location>
        <begin position="20"/>
        <end position="210"/>
    </location>
</feature>
<feature type="signal peptide" evidence="1">
    <location>
        <begin position="1"/>
        <end position="19"/>
    </location>
</feature>
<accession>A0A4U0UML2</accession>
<gene>
    <name evidence="3" type="ORF">B0A54_11334</name>
</gene>
<dbReference type="Proteomes" id="UP000310066">
    <property type="component" value="Unassembled WGS sequence"/>
</dbReference>
<dbReference type="InterPro" id="IPR057229">
    <property type="entry name" value="DUF7907"/>
</dbReference>
<dbReference type="AlphaFoldDB" id="A0A4U0UML2"/>
<name>A0A4U0UML2_9PEZI</name>
<evidence type="ECO:0000259" key="2">
    <source>
        <dbReference type="Pfam" id="PF25484"/>
    </source>
</evidence>
<proteinExistence type="predicted"/>
<feature type="domain" description="DUF7907" evidence="2">
    <location>
        <begin position="25"/>
        <end position="164"/>
    </location>
</feature>